<dbReference type="Gene3D" id="1.25.10.10">
    <property type="entry name" value="Leucine-rich Repeat Variant"/>
    <property type="match status" value="1"/>
</dbReference>
<accession>A0A4U1MC88</accession>
<dbReference type="Proteomes" id="UP000310541">
    <property type="component" value="Unassembled WGS sequence"/>
</dbReference>
<evidence type="ECO:0000256" key="1">
    <source>
        <dbReference type="SAM" id="Phobius"/>
    </source>
</evidence>
<dbReference type="AlphaFoldDB" id="A0A4U1MC88"/>
<dbReference type="OrthoDB" id="2112914at2"/>
<dbReference type="SUPFAM" id="SSF48371">
    <property type="entry name" value="ARM repeat"/>
    <property type="match status" value="1"/>
</dbReference>
<sequence length="348" mass="41539">MNGIFIIFQISLMLFIVLNVLFIFLVIRKIHSNKFERQKEHWKKYYLKHIDSAIRGKENLVVPDQPSMMDAFEEVLAKYYSLMKGNTDTSIRIEELAEQVFHNYYKKRLRHGRWSIRMNTLHRIEKFRMVSLIEDCVTIYNEKRTSDIESIQILRILANLQDDRIYSILLKEEREFPSFYYLDLFTRLDERLFNKFTKVIENFPLTIQFSLIEAMGDRGDYTYIPTIEFYLLSENAESRIRALKSLVKVGYLTDVEKIKPSLHGETWQERMMAARLIKPLRDKRFIDDLLLLLTDENWWVRTTAAESIIAQQNGQEILEDVANTHVDRFARDIATEWLFRKGKKSVVR</sequence>
<feature type="transmembrane region" description="Helical" evidence="1">
    <location>
        <begin position="6"/>
        <end position="27"/>
    </location>
</feature>
<name>A0A4U1MC88_9BACL</name>
<keyword evidence="1" id="KW-1133">Transmembrane helix</keyword>
<comment type="caution">
    <text evidence="2">The sequence shown here is derived from an EMBL/GenBank/DDBJ whole genome shotgun (WGS) entry which is preliminary data.</text>
</comment>
<keyword evidence="1" id="KW-0472">Membrane</keyword>
<dbReference type="RefSeq" id="WP_136948391.1">
    <property type="nucleotide sequence ID" value="NZ_SWFM01000006.1"/>
</dbReference>
<reference evidence="2 3" key="1">
    <citation type="submission" date="2019-04" db="EMBL/GenBank/DDBJ databases">
        <title>Genome sequence of Bacillus hwajinpoensis strain Y2.</title>
        <authorList>
            <person name="Fair J.L."/>
            <person name="Maclea K.S."/>
        </authorList>
    </citation>
    <scope>NUCLEOTIDE SEQUENCE [LARGE SCALE GENOMIC DNA]</scope>
    <source>
        <strain evidence="2 3">Y2</strain>
    </source>
</reference>
<dbReference type="InterPro" id="IPR011989">
    <property type="entry name" value="ARM-like"/>
</dbReference>
<evidence type="ECO:0000313" key="3">
    <source>
        <dbReference type="Proteomes" id="UP000310541"/>
    </source>
</evidence>
<dbReference type="EMBL" id="SWFM01000006">
    <property type="protein sequence ID" value="TKD68283.1"/>
    <property type="molecule type" value="Genomic_DNA"/>
</dbReference>
<keyword evidence="1" id="KW-0812">Transmembrane</keyword>
<proteinExistence type="predicted"/>
<organism evidence="2 3">
    <name type="scientific">Guptibacillus hwajinpoensis</name>
    <dbReference type="NCBI Taxonomy" id="208199"/>
    <lineage>
        <taxon>Bacteria</taxon>
        <taxon>Bacillati</taxon>
        <taxon>Bacillota</taxon>
        <taxon>Bacilli</taxon>
        <taxon>Bacillales</taxon>
        <taxon>Guptibacillaceae</taxon>
        <taxon>Guptibacillus</taxon>
    </lineage>
</organism>
<protein>
    <submittedName>
        <fullName evidence="2">HEAT repeat domain-containing protein</fullName>
    </submittedName>
</protein>
<gene>
    <name evidence="2" type="ORF">FBF83_17230</name>
</gene>
<evidence type="ECO:0000313" key="2">
    <source>
        <dbReference type="EMBL" id="TKD68283.1"/>
    </source>
</evidence>
<dbReference type="InterPro" id="IPR016024">
    <property type="entry name" value="ARM-type_fold"/>
</dbReference>